<sequence>MKDSIPKDLTEFRSMLLEALGENATTSFQPPNTVMGAKLWQFRSENLEAWIVQAEHYFDFYSI</sequence>
<protein>
    <submittedName>
        <fullName evidence="1">Uncharacterized protein</fullName>
    </submittedName>
</protein>
<comment type="caution">
    <text evidence="1">The sequence shown here is derived from an EMBL/GenBank/DDBJ whole genome shotgun (WGS) entry which is preliminary data.</text>
</comment>
<proteinExistence type="predicted"/>
<accession>A0ABQ7VC59</accession>
<organism evidence="1 2">
    <name type="scientific">Solanum tuberosum</name>
    <name type="common">Potato</name>
    <dbReference type="NCBI Taxonomy" id="4113"/>
    <lineage>
        <taxon>Eukaryota</taxon>
        <taxon>Viridiplantae</taxon>
        <taxon>Streptophyta</taxon>
        <taxon>Embryophyta</taxon>
        <taxon>Tracheophyta</taxon>
        <taxon>Spermatophyta</taxon>
        <taxon>Magnoliopsida</taxon>
        <taxon>eudicotyledons</taxon>
        <taxon>Gunneridae</taxon>
        <taxon>Pentapetalae</taxon>
        <taxon>asterids</taxon>
        <taxon>lamiids</taxon>
        <taxon>Solanales</taxon>
        <taxon>Solanaceae</taxon>
        <taxon>Solanoideae</taxon>
        <taxon>Solaneae</taxon>
        <taxon>Solanum</taxon>
    </lineage>
</organism>
<evidence type="ECO:0000313" key="1">
    <source>
        <dbReference type="EMBL" id="KAH0760928.1"/>
    </source>
</evidence>
<dbReference type="Proteomes" id="UP000826656">
    <property type="component" value="Unassembled WGS sequence"/>
</dbReference>
<dbReference type="EMBL" id="JAIVGD010000013">
    <property type="protein sequence ID" value="KAH0760928.1"/>
    <property type="molecule type" value="Genomic_DNA"/>
</dbReference>
<gene>
    <name evidence="1" type="ORF">KY290_017001</name>
</gene>
<reference evidence="1 2" key="1">
    <citation type="journal article" date="2021" name="bioRxiv">
        <title>Chromosome-scale and haplotype-resolved genome assembly of a tetraploid potato cultivar.</title>
        <authorList>
            <person name="Sun H."/>
            <person name="Jiao W.-B."/>
            <person name="Krause K."/>
            <person name="Campoy J.A."/>
            <person name="Goel M."/>
            <person name="Folz-Donahue K."/>
            <person name="Kukat C."/>
            <person name="Huettel B."/>
            <person name="Schneeberger K."/>
        </authorList>
    </citation>
    <scope>NUCLEOTIDE SEQUENCE [LARGE SCALE GENOMIC DNA]</scope>
    <source>
        <strain evidence="1">SolTubOtavaFocal</strain>
        <tissue evidence="1">Leaves</tissue>
    </source>
</reference>
<keyword evidence="2" id="KW-1185">Reference proteome</keyword>
<evidence type="ECO:0000313" key="2">
    <source>
        <dbReference type="Proteomes" id="UP000826656"/>
    </source>
</evidence>
<name>A0ABQ7VC59_SOLTU</name>